<keyword evidence="5 6" id="KW-0472">Membrane</keyword>
<comment type="caution">
    <text evidence="7">The sequence shown here is derived from an EMBL/GenBank/DDBJ whole genome shotgun (WGS) entry which is preliminary data.</text>
</comment>
<feature type="transmembrane region" description="Helical" evidence="6">
    <location>
        <begin position="61"/>
        <end position="80"/>
    </location>
</feature>
<proteinExistence type="predicted"/>
<dbReference type="Proteomes" id="UP000753961">
    <property type="component" value="Unassembled WGS sequence"/>
</dbReference>
<sequence>MNKFLNIKLNDKRIIRAWAFFDWANSAFALVISVAIFPAYFLQTTPDVIPMFGMHINNSALFSYTISFAYLIIVIALPFLSGLADYSGRRKAFLRTFTWLGSISCMLLFFFTGVHTLWIGILAFMGAQIGFDGGKVFYNSYLPIISTPDRYDKVSAQGFAYGYFGSVLLLVVNLMMIQFPSFFGLPDGDLPARISFLMVGVWWIGFAQIPFRQLPPDRIRPTKSIVREGMDRIKIALRVLWPQKQMTRFLAAFFFYSAGVQTVLFLAATFAEKELDFSTANLIILILILQIVAIGGAYLFAWISKIKNNKTALILMLIIWMGVCVLAYYVQDPVQFYLVAMLVGLVMGGIQSTSRAAYSKLLEGQEETHLNSFYSFYEVLEKAAIVFGTFSFGLIDQLSGSMRNSVLALGIYFIIGLVLLIGVPFKKARA</sequence>
<keyword evidence="4 6" id="KW-1133">Transmembrane helix</keyword>
<feature type="transmembrane region" description="Helical" evidence="6">
    <location>
        <begin position="249"/>
        <end position="270"/>
    </location>
</feature>
<feature type="transmembrane region" description="Helical" evidence="6">
    <location>
        <begin position="282"/>
        <end position="300"/>
    </location>
</feature>
<dbReference type="SUPFAM" id="SSF103473">
    <property type="entry name" value="MFS general substrate transporter"/>
    <property type="match status" value="1"/>
</dbReference>
<gene>
    <name evidence="7" type="ORF">KUV50_17165</name>
</gene>
<evidence type="ECO:0000256" key="4">
    <source>
        <dbReference type="ARBA" id="ARBA00022989"/>
    </source>
</evidence>
<dbReference type="EMBL" id="JAHVHU010000019">
    <property type="protein sequence ID" value="MBY5959888.1"/>
    <property type="molecule type" value="Genomic_DNA"/>
</dbReference>
<dbReference type="AlphaFoldDB" id="A0A953HS21"/>
<comment type="subcellular location">
    <subcellularLocation>
        <location evidence="1">Endomembrane system</location>
        <topology evidence="1">Multi-pass membrane protein</topology>
    </subcellularLocation>
</comment>
<dbReference type="InterPro" id="IPR050495">
    <property type="entry name" value="ATG22/LtaA_families"/>
</dbReference>
<keyword evidence="8" id="KW-1185">Reference proteome</keyword>
<protein>
    <submittedName>
        <fullName evidence="7">MFS transporter</fullName>
    </submittedName>
</protein>
<dbReference type="GO" id="GO:0012505">
    <property type="term" value="C:endomembrane system"/>
    <property type="evidence" value="ECO:0007669"/>
    <property type="project" value="UniProtKB-SubCell"/>
</dbReference>
<feature type="transmembrane region" description="Helical" evidence="6">
    <location>
        <begin position="117"/>
        <end position="138"/>
    </location>
</feature>
<dbReference type="PANTHER" id="PTHR23519:SF1">
    <property type="entry name" value="AUTOPHAGY-RELATED PROTEIN 22"/>
    <property type="match status" value="1"/>
</dbReference>
<evidence type="ECO:0000256" key="2">
    <source>
        <dbReference type="ARBA" id="ARBA00022448"/>
    </source>
</evidence>
<dbReference type="Gene3D" id="1.20.1250.20">
    <property type="entry name" value="MFS general substrate transporter like domains"/>
    <property type="match status" value="1"/>
</dbReference>
<reference evidence="7" key="1">
    <citation type="submission" date="2021-06" db="EMBL/GenBank/DDBJ databases">
        <title>44 bacteria genomes isolated from Dapeng, Shenzhen.</title>
        <authorList>
            <person name="Zheng W."/>
            <person name="Yu S."/>
            <person name="Huang Y."/>
        </authorList>
    </citation>
    <scope>NUCLEOTIDE SEQUENCE</scope>
    <source>
        <strain evidence="7">DP5N28-2</strain>
    </source>
</reference>
<keyword evidence="3 6" id="KW-0812">Transmembrane</keyword>
<evidence type="ECO:0000256" key="3">
    <source>
        <dbReference type="ARBA" id="ARBA00022692"/>
    </source>
</evidence>
<keyword evidence="2" id="KW-0813">Transport</keyword>
<feature type="transmembrane region" description="Helical" evidence="6">
    <location>
        <begin position="379"/>
        <end position="395"/>
    </location>
</feature>
<accession>A0A953HS21</accession>
<dbReference type="Pfam" id="PF11700">
    <property type="entry name" value="ATG22"/>
    <property type="match status" value="1"/>
</dbReference>
<evidence type="ECO:0000256" key="6">
    <source>
        <dbReference type="SAM" id="Phobius"/>
    </source>
</evidence>
<dbReference type="InterPro" id="IPR024671">
    <property type="entry name" value="Atg22-like"/>
</dbReference>
<feature type="transmembrane region" description="Helical" evidence="6">
    <location>
        <begin position="191"/>
        <end position="211"/>
    </location>
</feature>
<dbReference type="PANTHER" id="PTHR23519">
    <property type="entry name" value="AUTOPHAGY-RELATED PROTEIN 22"/>
    <property type="match status" value="1"/>
</dbReference>
<feature type="transmembrane region" description="Helical" evidence="6">
    <location>
        <begin position="407"/>
        <end position="425"/>
    </location>
</feature>
<name>A0A953HS21_9BACT</name>
<feature type="transmembrane region" description="Helical" evidence="6">
    <location>
        <begin position="336"/>
        <end position="358"/>
    </location>
</feature>
<evidence type="ECO:0000256" key="5">
    <source>
        <dbReference type="ARBA" id="ARBA00023136"/>
    </source>
</evidence>
<feature type="transmembrane region" description="Helical" evidence="6">
    <location>
        <begin position="92"/>
        <end position="111"/>
    </location>
</feature>
<evidence type="ECO:0000313" key="7">
    <source>
        <dbReference type="EMBL" id="MBY5959888.1"/>
    </source>
</evidence>
<feature type="transmembrane region" description="Helical" evidence="6">
    <location>
        <begin position="312"/>
        <end position="330"/>
    </location>
</feature>
<evidence type="ECO:0000313" key="8">
    <source>
        <dbReference type="Proteomes" id="UP000753961"/>
    </source>
</evidence>
<feature type="transmembrane region" description="Helical" evidence="6">
    <location>
        <begin position="159"/>
        <end position="179"/>
    </location>
</feature>
<feature type="transmembrane region" description="Helical" evidence="6">
    <location>
        <begin position="20"/>
        <end position="41"/>
    </location>
</feature>
<evidence type="ECO:0000256" key="1">
    <source>
        <dbReference type="ARBA" id="ARBA00004127"/>
    </source>
</evidence>
<organism evidence="7 8">
    <name type="scientific">Membranihabitans marinus</name>
    <dbReference type="NCBI Taxonomy" id="1227546"/>
    <lineage>
        <taxon>Bacteria</taxon>
        <taxon>Pseudomonadati</taxon>
        <taxon>Bacteroidota</taxon>
        <taxon>Saprospiria</taxon>
        <taxon>Saprospirales</taxon>
        <taxon>Saprospiraceae</taxon>
        <taxon>Membranihabitans</taxon>
    </lineage>
</organism>
<dbReference type="InterPro" id="IPR036259">
    <property type="entry name" value="MFS_trans_sf"/>
</dbReference>